<name>A0A0G4EUW1_VITBC</name>
<dbReference type="SMART" id="SM00369">
    <property type="entry name" value="LRR_TYP"/>
    <property type="match status" value="6"/>
</dbReference>
<keyword evidence="3 5" id="KW-0472">Membrane</keyword>
<dbReference type="InterPro" id="IPR003591">
    <property type="entry name" value="Leu-rich_rpt_typical-subtyp"/>
</dbReference>
<feature type="transmembrane region" description="Helical" evidence="5">
    <location>
        <begin position="964"/>
        <end position="983"/>
    </location>
</feature>
<evidence type="ECO:0000313" key="8">
    <source>
        <dbReference type="Proteomes" id="UP000041254"/>
    </source>
</evidence>
<accession>A0A0G4EUW1</accession>
<evidence type="ECO:0000259" key="6">
    <source>
        <dbReference type="PROSITE" id="PS01186"/>
    </source>
</evidence>
<feature type="transmembrane region" description="Helical" evidence="5">
    <location>
        <begin position="919"/>
        <end position="943"/>
    </location>
</feature>
<dbReference type="InterPro" id="IPR000742">
    <property type="entry name" value="EGF"/>
</dbReference>
<dbReference type="InterPro" id="IPR001611">
    <property type="entry name" value="Leu-rich_rpt"/>
</dbReference>
<reference evidence="7 8" key="1">
    <citation type="submission" date="2014-11" db="EMBL/GenBank/DDBJ databases">
        <authorList>
            <person name="Zhu J."/>
            <person name="Qi W."/>
            <person name="Song R."/>
        </authorList>
    </citation>
    <scope>NUCLEOTIDE SEQUENCE [LARGE SCALE GENOMIC DNA]</scope>
</reference>
<dbReference type="Pfam" id="PF00560">
    <property type="entry name" value="LRR_1"/>
    <property type="match status" value="2"/>
</dbReference>
<sequence>MISISGPIPASVTNLSRLEVLVLGMTGLSGPIPEDIGSLRRLRILLISRNRQMEGPFPASVTSCRNLTHVDFDRNGLVGSLPGDLGSLFHVELLDLRNNRLDGQLPWSLVRLSRLRWLTLEKNEFSGPLPEDFGINMDSLEYLDVSFNNFSGPLPASLGNAGNLTYLYAERSGFSGELPRSLVRLTQLRQLFLENNGFSGLLPDGLGTNMDDLHLLKLSRNNFSGPLPPSLGNAGNLTSLWLQDQSPGFSGPLPAELGKLANLREFSGALPDTLGGWRSVEYLDLSDNDFSGTLEPLSNLISLRMLWLNNNSGRSKRGHLPVGFQSFVNLTEVHAENNQLVALVDRDPSGPGYRSLRRLDLALNRLNGSIDLSVFRNLRVADLDGNLITGFAGNGSVPQSLQILSLRDNLFTALPEGFRSMPNLWGLYLANNHISQWPNWGGTPPGFCNIWHIGDEHFSDLLHGEPPPDWGSLANLDISNNPINVDVTEFFMPLKWQTSLVNLDASNCSLHGPLRCDAFFAFDRNDLERISMNSSRSFSSSGLFVLDPKWSFPNLAYVSLSDNKITAIDTNNSWWLEQLYHADFHNNSLVRVTNGGVNGVPIEGRSLFTADYASFTGNPGLRSKTSEQFVSLVPIEKCQDLRNSSEIELRFLEKREKLFHQGDEGDAFYRLGIHRLGESRPLVPDPQGYVVQRVDDGDEHFECTELCSELNQIKVDYTFDSDALCRCLPGYEGTGINCTKCPAGTYSNRQAGTQICKRCPDDAGSEEGSAACYCRLGYERRGDEPCEPCTAGSVGVRKGGSGGGGSRGTWICQNCLFGVDCSVPVNYNASVLPGFFQLTVHLSDASSVNVTREVATYSAGLTLLPVVMPCPLLSACRGTNKTNGLNICSEGHEGFVCNRCRAGFSRQTPQQPCAPCAPLWQIAVVNVLLAVATLMAFFILTALAKRGAASPRAEVPSQLTKIGLSHITAVCGLAFVVFDESIWGDQIASLVGPFFAWDGGVPQSYQVWECVLRHDKCVLYRHAMWLALPLLWLTIAPLVASGIDRARRSFKPRRRIGNDDSISLATDSYLRSLSAPPSVTDGKREEAAAKGPYQRSVTFQEDSRAEPVTPPSCQHSFVQRNSSRWRQLFDDRGTMMVVVLTLIHPTVTKSMLALLQCRPYPFVDTVIPIAEGESVSLLSTDPADVMRRRMDLDSDVICGSAEHVPFLWIAVAGLSLWTLAPVVCGVAFLWRHRDGLQDPHTRRRVGFLYAGYRKPYVFWDAVLAMRRVLVLLIAQQATAQPRQQLLGWTVVAAVCVALQLTVWPFDRGSMDILNRTELRGLLVWLMSLFVMQFVVMLPEGTSLALTIALVLAVIAANLVHYVMLTGQICRYGLLQVGYRFTALTDRKKAIARVMSGCVTGPLVSWLIHQEEDRRRVSPKVFYDWSSAALSAADGPRAASGGCRPSSGPVYLVVAAMQLMSAAVQDAIETLKLTHVPGDFQEFLWSHAVLVQTLPQKRVETRSRRGGQVVVHLPRPDDRTARVGLRQMGTSDLSNALRRQCPDRSSTLLEAGKTYDDEPSGPLGAPHIDTRPADSGQAAVVSAGITLYDLQANLCYVVDELVTREQLHQAALRRRADGGDLDKADTEGHTGGWRGLYEAFRKAKRTLIEAGSPPEAIPEILASLAPTVVDTPCGDNAECTSVSGAASLVGSTQSRPSDSPAALTPPCHSLTRVDWHRLSSDDKDSLAVLVSSEAVYDALTTIRAGTDEDDS</sequence>
<dbReference type="SUPFAM" id="SSF52058">
    <property type="entry name" value="L domain-like"/>
    <property type="match status" value="1"/>
</dbReference>
<evidence type="ECO:0000256" key="4">
    <source>
        <dbReference type="SAM" id="MobiDB-lite"/>
    </source>
</evidence>
<feature type="region of interest" description="Disordered" evidence="4">
    <location>
        <begin position="1073"/>
        <end position="1115"/>
    </location>
</feature>
<evidence type="ECO:0000256" key="1">
    <source>
        <dbReference type="ARBA" id="ARBA00022614"/>
    </source>
</evidence>
<gene>
    <name evidence="7" type="ORF">Vbra_8284</name>
</gene>
<feature type="transmembrane region" description="Helical" evidence="5">
    <location>
        <begin position="1134"/>
        <end position="1155"/>
    </location>
</feature>
<dbReference type="Proteomes" id="UP000041254">
    <property type="component" value="Unassembled WGS sequence"/>
</dbReference>
<evidence type="ECO:0000256" key="5">
    <source>
        <dbReference type="SAM" id="Phobius"/>
    </source>
</evidence>
<feature type="transmembrane region" description="Helical" evidence="5">
    <location>
        <begin position="1318"/>
        <end position="1337"/>
    </location>
</feature>
<keyword evidence="5" id="KW-1133">Transmembrane helix</keyword>
<feature type="transmembrane region" description="Helical" evidence="5">
    <location>
        <begin position="1023"/>
        <end position="1043"/>
    </location>
</feature>
<dbReference type="PANTHER" id="PTHR46662:SF104">
    <property type="entry name" value="GPI-ANCHORED ADHESIN-LIKE PROTEIN PGA55-RELATED"/>
    <property type="match status" value="1"/>
</dbReference>
<dbReference type="Gene3D" id="3.80.10.10">
    <property type="entry name" value="Ribonuclease Inhibitor"/>
    <property type="match status" value="4"/>
</dbReference>
<keyword evidence="5" id="KW-0812">Transmembrane</keyword>
<dbReference type="InParanoid" id="A0A0G4EUW1"/>
<dbReference type="STRING" id="1169540.A0A0G4EUW1"/>
<organism evidence="7 8">
    <name type="scientific">Vitrella brassicaformis (strain CCMP3155)</name>
    <dbReference type="NCBI Taxonomy" id="1169540"/>
    <lineage>
        <taxon>Eukaryota</taxon>
        <taxon>Sar</taxon>
        <taxon>Alveolata</taxon>
        <taxon>Colpodellida</taxon>
        <taxon>Vitrellaceae</taxon>
        <taxon>Vitrella</taxon>
    </lineage>
</organism>
<feature type="transmembrane region" description="Helical" evidence="5">
    <location>
        <begin position="1206"/>
        <end position="1230"/>
    </location>
</feature>
<dbReference type="SUPFAM" id="SSF52047">
    <property type="entry name" value="RNI-like"/>
    <property type="match status" value="1"/>
</dbReference>
<proteinExistence type="predicted"/>
<dbReference type="VEuPathDB" id="CryptoDB:Vbra_8284"/>
<dbReference type="PROSITE" id="PS01186">
    <property type="entry name" value="EGF_2"/>
    <property type="match status" value="1"/>
</dbReference>
<dbReference type="FunFam" id="3.80.10.10:FF:000095">
    <property type="entry name" value="LRR receptor-like serine/threonine-protein kinase GSO1"/>
    <property type="match status" value="1"/>
</dbReference>
<evidence type="ECO:0000256" key="2">
    <source>
        <dbReference type="ARBA" id="ARBA00022737"/>
    </source>
</evidence>
<dbReference type="OrthoDB" id="676979at2759"/>
<keyword evidence="2" id="KW-0677">Repeat</keyword>
<evidence type="ECO:0000313" key="7">
    <source>
        <dbReference type="EMBL" id="CEM02121.1"/>
    </source>
</evidence>
<dbReference type="EMBL" id="CDMY01000318">
    <property type="protein sequence ID" value="CEM02121.1"/>
    <property type="molecule type" value="Genomic_DNA"/>
</dbReference>
<dbReference type="PhylomeDB" id="A0A0G4EUW1"/>
<dbReference type="PANTHER" id="PTHR46662">
    <property type="entry name" value="DI-GLUCOSE BINDING PROTEIN WITH LEUCINE-RICH REPEAT DOMAIN-CONTAINING PROTEIN"/>
    <property type="match status" value="1"/>
</dbReference>
<evidence type="ECO:0000256" key="3">
    <source>
        <dbReference type="ARBA" id="ARBA00023136"/>
    </source>
</evidence>
<feature type="transmembrane region" description="Helical" evidence="5">
    <location>
        <begin position="1286"/>
        <end position="1306"/>
    </location>
</feature>
<keyword evidence="1" id="KW-0433">Leucine-rich repeat</keyword>
<dbReference type="OMA" id="DECECEA"/>
<dbReference type="Gene3D" id="2.10.50.10">
    <property type="entry name" value="Tumor Necrosis Factor Receptor, subunit A, domain 2"/>
    <property type="match status" value="1"/>
</dbReference>
<feature type="transmembrane region" description="Helical" evidence="5">
    <location>
        <begin position="1343"/>
        <end position="1364"/>
    </location>
</feature>
<keyword evidence="8" id="KW-1185">Reference proteome</keyword>
<dbReference type="InterPro" id="IPR032675">
    <property type="entry name" value="LRR_dom_sf"/>
</dbReference>
<protein>
    <recommendedName>
        <fullName evidence="6">EGF-like domain-containing protein</fullName>
    </recommendedName>
</protein>
<feature type="domain" description="EGF-like" evidence="6">
    <location>
        <begin position="725"/>
        <end position="738"/>
    </location>
</feature>